<dbReference type="PANTHER" id="PTHR30137:SF6">
    <property type="entry name" value="LUCIFERASE-LIKE MONOOXYGENASE"/>
    <property type="match status" value="1"/>
</dbReference>
<sequence length="376" mass="39027">MSAPAVPRVPLSVLDLVPITGTDRPEQALQQSLDLVRATEAAGYRRYWFAEHHLNPGVLGSSPAVLIALAASVSSRIRLGSGAVQLGHRTALSVAEEFALLALAHPGRIDLGLGRSGGRPALPPPPSDPTERITPEGLLIPAPFTGWGALLAAPRFAGIRRLLEFPGADPADFEIQVDTILAVLAGKYTDAEGVTFDVPGPVPATGPEVWLLGSSAGTSANLAGRHGLPFAANYHVAPAGVLDSIAAYRAAFRPSADLAQPYVVVSADVVVGETDAAARELAAGYGHWVHSIRSGAGAIVFPTPEQASAAPLDEAALALVDDRVRTQLVGAPDSVVTQLQALQVATGADELLITTITAGHADRVRSYQLLAQAWRA</sequence>
<dbReference type="EMBL" id="JAERWK010000001">
    <property type="protein sequence ID" value="MBM9465833.1"/>
    <property type="molecule type" value="Genomic_DNA"/>
</dbReference>
<dbReference type="GO" id="GO:0016705">
    <property type="term" value="F:oxidoreductase activity, acting on paired donors, with incorporation or reduction of molecular oxygen"/>
    <property type="evidence" value="ECO:0007669"/>
    <property type="project" value="InterPro"/>
</dbReference>
<dbReference type="Proteomes" id="UP000663792">
    <property type="component" value="Unassembled WGS sequence"/>
</dbReference>
<accession>A0A939BUS9</accession>
<protein>
    <submittedName>
        <fullName evidence="2">LLM class flavin-dependent oxidoreductase</fullName>
    </submittedName>
</protein>
<feature type="domain" description="Luciferase-like" evidence="1">
    <location>
        <begin position="17"/>
        <end position="120"/>
    </location>
</feature>
<dbReference type="GO" id="GO:0005829">
    <property type="term" value="C:cytosol"/>
    <property type="evidence" value="ECO:0007669"/>
    <property type="project" value="TreeGrafter"/>
</dbReference>
<gene>
    <name evidence="2" type="ORF">JL106_00895</name>
</gene>
<name>A0A939BUS9_9ACTN</name>
<evidence type="ECO:0000313" key="3">
    <source>
        <dbReference type="Proteomes" id="UP000663792"/>
    </source>
</evidence>
<dbReference type="Pfam" id="PF00296">
    <property type="entry name" value="Bac_luciferase"/>
    <property type="match status" value="2"/>
</dbReference>
<organism evidence="2 3">
    <name type="scientific">Nakamurella leprariae</name>
    <dbReference type="NCBI Taxonomy" id="2803911"/>
    <lineage>
        <taxon>Bacteria</taxon>
        <taxon>Bacillati</taxon>
        <taxon>Actinomycetota</taxon>
        <taxon>Actinomycetes</taxon>
        <taxon>Nakamurellales</taxon>
        <taxon>Nakamurellaceae</taxon>
        <taxon>Nakamurella</taxon>
    </lineage>
</organism>
<dbReference type="InterPro" id="IPR011251">
    <property type="entry name" value="Luciferase-like_dom"/>
</dbReference>
<proteinExistence type="predicted"/>
<dbReference type="InterPro" id="IPR036661">
    <property type="entry name" value="Luciferase-like_sf"/>
</dbReference>
<reference evidence="2" key="1">
    <citation type="submission" date="2021-01" db="EMBL/GenBank/DDBJ databases">
        <title>YIM 132084 draft genome.</title>
        <authorList>
            <person name="An D."/>
        </authorList>
    </citation>
    <scope>NUCLEOTIDE SEQUENCE</scope>
    <source>
        <strain evidence="2">YIM 132084</strain>
    </source>
</reference>
<dbReference type="AlphaFoldDB" id="A0A939BUS9"/>
<comment type="caution">
    <text evidence="2">The sequence shown here is derived from an EMBL/GenBank/DDBJ whole genome shotgun (WGS) entry which is preliminary data.</text>
</comment>
<dbReference type="SUPFAM" id="SSF51679">
    <property type="entry name" value="Bacterial luciferase-like"/>
    <property type="match status" value="1"/>
</dbReference>
<dbReference type="PANTHER" id="PTHR30137">
    <property type="entry name" value="LUCIFERASE-LIKE MONOOXYGENASE"/>
    <property type="match status" value="1"/>
</dbReference>
<keyword evidence="3" id="KW-1185">Reference proteome</keyword>
<feature type="domain" description="Luciferase-like" evidence="1">
    <location>
        <begin position="178"/>
        <end position="349"/>
    </location>
</feature>
<evidence type="ECO:0000313" key="2">
    <source>
        <dbReference type="EMBL" id="MBM9465833.1"/>
    </source>
</evidence>
<evidence type="ECO:0000259" key="1">
    <source>
        <dbReference type="Pfam" id="PF00296"/>
    </source>
</evidence>
<dbReference type="CDD" id="cd00347">
    <property type="entry name" value="Flavin_utilizing_monoxygenases"/>
    <property type="match status" value="1"/>
</dbReference>
<dbReference type="InterPro" id="IPR050766">
    <property type="entry name" value="Bact_Lucif_Oxidored"/>
</dbReference>
<dbReference type="Gene3D" id="3.20.20.30">
    <property type="entry name" value="Luciferase-like domain"/>
    <property type="match status" value="1"/>
</dbReference>
<dbReference type="RefSeq" id="WP_205258778.1">
    <property type="nucleotide sequence ID" value="NZ_JAERWK010000001.1"/>
</dbReference>